<dbReference type="AlphaFoldDB" id="A0A8H6J1U0"/>
<keyword evidence="3" id="KW-1185">Reference proteome</keyword>
<sequence length="146" mass="15220">MRPGPNDIEARPSKSSPGLDSKLRPPIKIDELPSYCVVSGPRAPGGTQPYGSETGATFDERTALALPTGNGNAANLANTHLACVSHRAVSAEPYTATRGDQPEFRALRRTPQEDGRGHLDEGDMIDAGSAGVLHGDGGRAVISGVY</sequence>
<comment type="caution">
    <text evidence="2">The sequence shown here is derived from an EMBL/GenBank/DDBJ whole genome shotgun (WGS) entry which is preliminary data.</text>
</comment>
<reference evidence="2" key="1">
    <citation type="journal article" date="2020" name="Phytopathology">
        <title>Genome Sequence Resources of Colletotrichum truncatum, C. plurivorum, C. musicola, and C. sojae: Four Species Pathogenic to Soybean (Glycine max).</title>
        <authorList>
            <person name="Rogerio F."/>
            <person name="Boufleur T.R."/>
            <person name="Ciampi-Guillardi M."/>
            <person name="Sukno S.A."/>
            <person name="Thon M.R."/>
            <person name="Massola Junior N.S."/>
            <person name="Baroncelli R."/>
        </authorList>
    </citation>
    <scope>NUCLEOTIDE SEQUENCE</scope>
    <source>
        <strain evidence="2">LFN0074</strain>
    </source>
</reference>
<dbReference type="EMBL" id="WIGM01001114">
    <property type="protein sequence ID" value="KAF6804778.1"/>
    <property type="molecule type" value="Genomic_DNA"/>
</dbReference>
<organism evidence="2 3">
    <name type="scientific">Colletotrichum musicola</name>
    <dbReference type="NCBI Taxonomy" id="2175873"/>
    <lineage>
        <taxon>Eukaryota</taxon>
        <taxon>Fungi</taxon>
        <taxon>Dikarya</taxon>
        <taxon>Ascomycota</taxon>
        <taxon>Pezizomycotina</taxon>
        <taxon>Sordariomycetes</taxon>
        <taxon>Hypocreomycetidae</taxon>
        <taxon>Glomerellales</taxon>
        <taxon>Glomerellaceae</taxon>
        <taxon>Colletotrichum</taxon>
        <taxon>Colletotrichum orchidearum species complex</taxon>
    </lineage>
</organism>
<name>A0A8H6J1U0_9PEZI</name>
<evidence type="ECO:0000313" key="3">
    <source>
        <dbReference type="Proteomes" id="UP000639643"/>
    </source>
</evidence>
<evidence type="ECO:0000313" key="2">
    <source>
        <dbReference type="EMBL" id="KAF6804778.1"/>
    </source>
</evidence>
<proteinExistence type="predicted"/>
<evidence type="ECO:0000256" key="1">
    <source>
        <dbReference type="SAM" id="MobiDB-lite"/>
    </source>
</evidence>
<feature type="region of interest" description="Disordered" evidence="1">
    <location>
        <begin position="1"/>
        <end position="27"/>
    </location>
</feature>
<protein>
    <submittedName>
        <fullName evidence="2">Uncharacterized protein</fullName>
    </submittedName>
</protein>
<dbReference type="Proteomes" id="UP000639643">
    <property type="component" value="Unassembled WGS sequence"/>
</dbReference>
<gene>
    <name evidence="2" type="ORF">CMUS01_14769</name>
</gene>
<accession>A0A8H6J1U0</accession>